<reference evidence="1" key="1">
    <citation type="submission" date="2020-05" db="EMBL/GenBank/DDBJ databases">
        <authorList>
            <person name="Chiriac C."/>
            <person name="Salcher M."/>
            <person name="Ghai R."/>
            <person name="Kavagutti S V."/>
        </authorList>
    </citation>
    <scope>NUCLEOTIDE SEQUENCE</scope>
</reference>
<accession>A0A6J5RAM7</accession>
<organism evidence="1">
    <name type="scientific">uncultured Caudovirales phage</name>
    <dbReference type="NCBI Taxonomy" id="2100421"/>
    <lineage>
        <taxon>Viruses</taxon>
        <taxon>Duplodnaviria</taxon>
        <taxon>Heunggongvirae</taxon>
        <taxon>Uroviricota</taxon>
        <taxon>Caudoviricetes</taxon>
        <taxon>Peduoviridae</taxon>
        <taxon>Maltschvirus</taxon>
        <taxon>Maltschvirus maltsch</taxon>
    </lineage>
</organism>
<evidence type="ECO:0000313" key="1">
    <source>
        <dbReference type="EMBL" id="CAB4194600.1"/>
    </source>
</evidence>
<dbReference type="EMBL" id="LR797213">
    <property type="protein sequence ID" value="CAB4194600.1"/>
    <property type="molecule type" value="Genomic_DNA"/>
</dbReference>
<gene>
    <name evidence="1" type="ORF">UFOVP1264_55</name>
</gene>
<proteinExistence type="predicted"/>
<sequence length="220" mass="23552">MVLATPTTYKSSISTSKTLKTSVSPGPAAGTYIFHPTSAYTYQKGQSGGQSAGWRSSSDDYYHGNGSIYGSTRGAQYTYFFFGSNAINAHLVTNGADATAVAARVSKIEIYMKRATAAVGSGDSQRPSFAMHTYGSKPSTPSFASLWDEYTYTGHQADYLSKGEGNWYVVPPNFLVAWRNGLVGGTYDGVVWGDTSSNYMQADRNLSAATPNGTVRITLT</sequence>
<name>A0A6J5RAM7_9CAUD</name>
<protein>
    <submittedName>
        <fullName evidence="1">Uncharacterized protein</fullName>
    </submittedName>
</protein>